<reference evidence="9" key="1">
    <citation type="submission" date="2021-02" db="EMBL/GenBank/DDBJ databases">
        <authorList>
            <person name="Nowell W R."/>
        </authorList>
    </citation>
    <scope>NUCLEOTIDE SEQUENCE</scope>
</reference>
<evidence type="ECO:0000256" key="2">
    <source>
        <dbReference type="ARBA" id="ARBA00007441"/>
    </source>
</evidence>
<gene>
    <name evidence="9" type="ORF">QYT958_LOCUS13248</name>
</gene>
<dbReference type="InterPro" id="IPR000796">
    <property type="entry name" value="Asp_trans"/>
</dbReference>
<dbReference type="GO" id="GO:0005829">
    <property type="term" value="C:cytosol"/>
    <property type="evidence" value="ECO:0007669"/>
    <property type="project" value="TreeGrafter"/>
</dbReference>
<dbReference type="PANTHER" id="PTHR11879">
    <property type="entry name" value="ASPARTATE AMINOTRANSFERASE"/>
    <property type="match status" value="1"/>
</dbReference>
<evidence type="ECO:0000313" key="9">
    <source>
        <dbReference type="EMBL" id="CAF4627318.1"/>
    </source>
</evidence>
<dbReference type="GO" id="GO:0006532">
    <property type="term" value="P:aspartate biosynthetic process"/>
    <property type="evidence" value="ECO:0007669"/>
    <property type="project" value="TreeGrafter"/>
</dbReference>
<keyword evidence="7" id="KW-0663">Pyridoxal phosphate</keyword>
<evidence type="ECO:0000256" key="1">
    <source>
        <dbReference type="ARBA" id="ARBA00001933"/>
    </source>
</evidence>
<dbReference type="GO" id="GO:0004069">
    <property type="term" value="F:L-aspartate:2-oxoglutarate aminotransferase activity"/>
    <property type="evidence" value="ECO:0007669"/>
    <property type="project" value="UniProtKB-EC"/>
</dbReference>
<comment type="subunit">
    <text evidence="3">Homodimer.</text>
</comment>
<accession>A0A821DW81</accession>
<evidence type="ECO:0000256" key="6">
    <source>
        <dbReference type="ARBA" id="ARBA00022679"/>
    </source>
</evidence>
<proteinExistence type="inferred from homology"/>
<keyword evidence="6" id="KW-0808">Transferase</keyword>
<dbReference type="PANTHER" id="PTHR11879:SF55">
    <property type="entry name" value="GLUTAMATE OXALOACETATE TRANSAMINASE 1, ISOFORM B"/>
    <property type="match status" value="1"/>
</dbReference>
<evidence type="ECO:0000256" key="5">
    <source>
        <dbReference type="ARBA" id="ARBA00022576"/>
    </source>
</evidence>
<protein>
    <recommendedName>
        <fullName evidence="4">aspartate transaminase</fullName>
        <ecNumber evidence="4">2.6.1.1</ecNumber>
    </recommendedName>
</protein>
<comment type="similarity">
    <text evidence="2">Belongs to the class-I pyridoxal-phosphate-dependent aminotransferase family.</text>
</comment>
<name>A0A821DW81_9BILA</name>
<evidence type="ECO:0000256" key="4">
    <source>
        <dbReference type="ARBA" id="ARBA00012753"/>
    </source>
</evidence>
<dbReference type="InterPro" id="IPR004839">
    <property type="entry name" value="Aminotransferase_I/II_large"/>
</dbReference>
<keyword evidence="5" id="KW-0032">Aminotransferase</keyword>
<dbReference type="AlphaFoldDB" id="A0A821DW81"/>
<comment type="cofactor">
    <cofactor evidence="1">
        <name>pyridoxal 5'-phosphate</name>
        <dbReference type="ChEBI" id="CHEBI:597326"/>
    </cofactor>
</comment>
<dbReference type="Gene3D" id="3.90.1150.10">
    <property type="entry name" value="Aspartate Aminotransferase, domain 1"/>
    <property type="match status" value="1"/>
</dbReference>
<dbReference type="Gene3D" id="3.40.640.10">
    <property type="entry name" value="Type I PLP-dependent aspartate aminotransferase-like (Major domain)"/>
    <property type="match status" value="1"/>
</dbReference>
<dbReference type="InterPro" id="IPR015421">
    <property type="entry name" value="PyrdxlP-dep_Trfase_major"/>
</dbReference>
<dbReference type="Proteomes" id="UP000663848">
    <property type="component" value="Unassembled WGS sequence"/>
</dbReference>
<dbReference type="EC" id="2.6.1.1" evidence="4"/>
<dbReference type="Pfam" id="PF00155">
    <property type="entry name" value="Aminotran_1_2"/>
    <property type="match status" value="1"/>
</dbReference>
<dbReference type="SUPFAM" id="SSF53383">
    <property type="entry name" value="PLP-dependent transferases"/>
    <property type="match status" value="1"/>
</dbReference>
<evidence type="ECO:0000313" key="10">
    <source>
        <dbReference type="Proteomes" id="UP000663848"/>
    </source>
</evidence>
<evidence type="ECO:0000256" key="3">
    <source>
        <dbReference type="ARBA" id="ARBA00011738"/>
    </source>
</evidence>
<sequence length="133" mass="14498">MGLFSNIPTDPPIEVFHLTELFNQDANPSKVNLGIGVYQDENGRTLTLPVVRSVEQQMAQDLTLTKNYLKGTGLDAFCTACLKLVLGEQSPAIVENRACSIQSLSGTGAIRIGLDFLYRNGFRTAYVSSPTWG</sequence>
<comment type="caution">
    <text evidence="9">The sequence shown here is derived from an EMBL/GenBank/DDBJ whole genome shotgun (WGS) entry which is preliminary data.</text>
</comment>
<organism evidence="9 10">
    <name type="scientific">Rotaria socialis</name>
    <dbReference type="NCBI Taxonomy" id="392032"/>
    <lineage>
        <taxon>Eukaryota</taxon>
        <taxon>Metazoa</taxon>
        <taxon>Spiralia</taxon>
        <taxon>Gnathifera</taxon>
        <taxon>Rotifera</taxon>
        <taxon>Eurotatoria</taxon>
        <taxon>Bdelloidea</taxon>
        <taxon>Philodinida</taxon>
        <taxon>Philodinidae</taxon>
        <taxon>Rotaria</taxon>
    </lineage>
</organism>
<dbReference type="InterPro" id="IPR015422">
    <property type="entry name" value="PyrdxlP-dep_Trfase_small"/>
</dbReference>
<evidence type="ECO:0000256" key="7">
    <source>
        <dbReference type="ARBA" id="ARBA00022898"/>
    </source>
</evidence>
<dbReference type="InterPro" id="IPR015424">
    <property type="entry name" value="PyrdxlP-dep_Trfase"/>
</dbReference>
<evidence type="ECO:0000259" key="8">
    <source>
        <dbReference type="Pfam" id="PF00155"/>
    </source>
</evidence>
<dbReference type="GO" id="GO:0030170">
    <property type="term" value="F:pyridoxal phosphate binding"/>
    <property type="evidence" value="ECO:0007669"/>
    <property type="project" value="InterPro"/>
</dbReference>
<dbReference type="EMBL" id="CAJOBR010001679">
    <property type="protein sequence ID" value="CAF4627318.1"/>
    <property type="molecule type" value="Genomic_DNA"/>
</dbReference>
<feature type="domain" description="Aminotransferase class I/classII large" evidence="8">
    <location>
        <begin position="29"/>
        <end position="133"/>
    </location>
</feature>